<evidence type="ECO:0000256" key="2">
    <source>
        <dbReference type="ARBA" id="ARBA00022645"/>
    </source>
</evidence>
<keyword evidence="3" id="KW-0645">Protease</keyword>
<gene>
    <name evidence="7" type="ORF">PV04_05367</name>
</gene>
<sequence>MKTTICGVNTAASYAGYIKLPGRTWSNPATHDINLFYWFFEAQEVNPREAPFVLWLSGGPGASSLLALFQENGPCSINSDSNSTTENYWSWNRNANMLYIDQPVQTGLSFDNLDPGLIDLLTGRISTTEDSLLAGDRLETKWNLMPGVFSSQKPENTAKTSQQAAEVVWHSLNAWFKSYPRYRPANGTIHLFTESYGGHYGPIMAKMFQSLNERNRMSVFEVGTLTIINGCIDTLVQDEAYATFPLKNTYGLELYNISMLAEAEREWKRCKKLTAECRRVRNPNLHNNDADQARGDICLLASKQCLNGISRAYAAASGRNWFDICQQRENPFPSPYLIGFLNREWVRDALGVRLNFTMMSNVVREAFEHSGDYVQSEPLRDLGALLDSDVKVTLLYGDRDFACSWVGGERVSLSVPHKHADTFTASGYQKVESDGGTASGMVRQHNNLAFVRVFQAGHQVPAYQPEASYHIFSRIVTGMDIATGTIHVDTDYRTKGPESTWHVQLQCPAADLPQCYLLAPQTCTGEMLQALDNGCATVENWIVKKTTHESCGK</sequence>
<accession>A0A0D2GBS7</accession>
<dbReference type="PANTHER" id="PTHR11802:SF189">
    <property type="entry name" value="CARBOXYPEPTIDASE"/>
    <property type="match status" value="1"/>
</dbReference>
<dbReference type="InterPro" id="IPR033124">
    <property type="entry name" value="Ser_caboxypep_his_AS"/>
</dbReference>
<evidence type="ECO:0000256" key="3">
    <source>
        <dbReference type="ARBA" id="ARBA00022670"/>
    </source>
</evidence>
<proteinExistence type="inferred from homology"/>
<dbReference type="PROSITE" id="PS00560">
    <property type="entry name" value="CARBOXYPEPT_SER_HIS"/>
    <property type="match status" value="1"/>
</dbReference>
<dbReference type="InterPro" id="IPR001563">
    <property type="entry name" value="Peptidase_S10"/>
</dbReference>
<keyword evidence="5" id="KW-0378">Hydrolase</keyword>
<evidence type="ECO:0000256" key="4">
    <source>
        <dbReference type="ARBA" id="ARBA00022729"/>
    </source>
</evidence>
<dbReference type="Proteomes" id="UP000054266">
    <property type="component" value="Unassembled WGS sequence"/>
</dbReference>
<name>A0A0D2GBS7_9EURO</name>
<keyword evidence="8" id="KW-1185">Reference proteome</keyword>
<keyword evidence="2" id="KW-0121">Carboxypeptidase</keyword>
<dbReference type="GO" id="GO:0000324">
    <property type="term" value="C:fungal-type vacuole"/>
    <property type="evidence" value="ECO:0007669"/>
    <property type="project" value="TreeGrafter"/>
</dbReference>
<dbReference type="STRING" id="5601.A0A0D2GBS7"/>
<dbReference type="EMBL" id="KN846958">
    <property type="protein sequence ID" value="KIW69494.1"/>
    <property type="molecule type" value="Genomic_DNA"/>
</dbReference>
<evidence type="ECO:0000313" key="7">
    <source>
        <dbReference type="EMBL" id="KIW69494.1"/>
    </source>
</evidence>
<dbReference type="Pfam" id="PF00450">
    <property type="entry name" value="Peptidase_S10"/>
    <property type="match status" value="2"/>
</dbReference>
<organism evidence="7 8">
    <name type="scientific">Phialophora macrospora</name>
    <dbReference type="NCBI Taxonomy" id="1851006"/>
    <lineage>
        <taxon>Eukaryota</taxon>
        <taxon>Fungi</taxon>
        <taxon>Dikarya</taxon>
        <taxon>Ascomycota</taxon>
        <taxon>Pezizomycotina</taxon>
        <taxon>Eurotiomycetes</taxon>
        <taxon>Chaetothyriomycetidae</taxon>
        <taxon>Chaetothyriales</taxon>
        <taxon>Herpotrichiellaceae</taxon>
        <taxon>Phialophora</taxon>
    </lineage>
</organism>
<dbReference type="GO" id="GO:0004185">
    <property type="term" value="F:serine-type carboxypeptidase activity"/>
    <property type="evidence" value="ECO:0007669"/>
    <property type="project" value="InterPro"/>
</dbReference>
<dbReference type="MEROPS" id="S10.016"/>
<evidence type="ECO:0000256" key="1">
    <source>
        <dbReference type="ARBA" id="ARBA00009431"/>
    </source>
</evidence>
<evidence type="ECO:0000313" key="8">
    <source>
        <dbReference type="Proteomes" id="UP000054266"/>
    </source>
</evidence>
<reference evidence="7 8" key="1">
    <citation type="submission" date="2015-01" db="EMBL/GenBank/DDBJ databases">
        <title>The Genome Sequence of Capronia semiimmersa CBS27337.</title>
        <authorList>
            <consortium name="The Broad Institute Genomics Platform"/>
            <person name="Cuomo C."/>
            <person name="de Hoog S."/>
            <person name="Gorbushina A."/>
            <person name="Stielow B."/>
            <person name="Teixiera M."/>
            <person name="Abouelleil A."/>
            <person name="Chapman S.B."/>
            <person name="Priest M."/>
            <person name="Young S.K."/>
            <person name="Wortman J."/>
            <person name="Nusbaum C."/>
            <person name="Birren B."/>
        </authorList>
    </citation>
    <scope>NUCLEOTIDE SEQUENCE [LARGE SCALE GENOMIC DNA]</scope>
    <source>
        <strain evidence="7 8">CBS 27337</strain>
    </source>
</reference>
<protein>
    <recommendedName>
        <fullName evidence="9">Carboxypeptidase</fullName>
    </recommendedName>
</protein>
<evidence type="ECO:0000256" key="5">
    <source>
        <dbReference type="ARBA" id="ARBA00022801"/>
    </source>
</evidence>
<dbReference type="GO" id="GO:0006508">
    <property type="term" value="P:proteolysis"/>
    <property type="evidence" value="ECO:0007669"/>
    <property type="project" value="UniProtKB-KW"/>
</dbReference>
<comment type="similarity">
    <text evidence="1">Belongs to the peptidase S10 family.</text>
</comment>
<evidence type="ECO:0008006" key="9">
    <source>
        <dbReference type="Google" id="ProtNLM"/>
    </source>
</evidence>
<keyword evidence="6" id="KW-0325">Glycoprotein</keyword>
<dbReference type="SUPFAM" id="SSF53474">
    <property type="entry name" value="alpha/beta-Hydrolases"/>
    <property type="match status" value="1"/>
</dbReference>
<dbReference type="PANTHER" id="PTHR11802">
    <property type="entry name" value="SERINE PROTEASE FAMILY S10 SERINE CARBOXYPEPTIDASE"/>
    <property type="match status" value="1"/>
</dbReference>
<keyword evidence="4" id="KW-0732">Signal</keyword>
<evidence type="ECO:0000256" key="6">
    <source>
        <dbReference type="ARBA" id="ARBA00023180"/>
    </source>
</evidence>
<dbReference type="AlphaFoldDB" id="A0A0D2GBS7"/>
<dbReference type="InterPro" id="IPR029058">
    <property type="entry name" value="AB_hydrolase_fold"/>
</dbReference>
<dbReference type="HOGENOM" id="CLU_008523_10_3_1"/>
<dbReference type="Gene3D" id="3.40.50.1820">
    <property type="entry name" value="alpha/beta hydrolase"/>
    <property type="match status" value="1"/>
</dbReference>
<dbReference type="PRINTS" id="PR00724">
    <property type="entry name" value="CRBOXYPTASEC"/>
</dbReference>